<keyword evidence="1" id="KW-0689">Ribosomal protein</keyword>
<name>A0A226DAM3_FOLCA</name>
<organism evidence="1 2">
    <name type="scientific">Folsomia candida</name>
    <name type="common">Springtail</name>
    <dbReference type="NCBI Taxonomy" id="158441"/>
    <lineage>
        <taxon>Eukaryota</taxon>
        <taxon>Metazoa</taxon>
        <taxon>Ecdysozoa</taxon>
        <taxon>Arthropoda</taxon>
        <taxon>Hexapoda</taxon>
        <taxon>Collembola</taxon>
        <taxon>Entomobryomorpha</taxon>
        <taxon>Isotomoidea</taxon>
        <taxon>Isotomidae</taxon>
        <taxon>Proisotominae</taxon>
        <taxon>Folsomia</taxon>
    </lineage>
</organism>
<sequence>MRLTLTLLGRKMPPGNIWLGKHRLGHHVYAQNIDRFVKSLKVEEQNLFLLRHPYLTLEQEKGHAQALQKHKTWMTNKRLEAASTKLVKSIRFEDKLKHLCVSDSWEI</sequence>
<evidence type="ECO:0000313" key="1">
    <source>
        <dbReference type="EMBL" id="OXA41661.1"/>
    </source>
</evidence>
<proteinExistence type="predicted"/>
<dbReference type="OMA" id="MPPGNIW"/>
<keyword evidence="1" id="KW-0687">Ribonucleoprotein</keyword>
<gene>
    <name evidence="1" type="ORF">Fcan01_23355</name>
</gene>
<dbReference type="Proteomes" id="UP000198287">
    <property type="component" value="Unassembled WGS sequence"/>
</dbReference>
<reference evidence="1 2" key="1">
    <citation type="submission" date="2015-12" db="EMBL/GenBank/DDBJ databases">
        <title>The genome of Folsomia candida.</title>
        <authorList>
            <person name="Faddeeva A."/>
            <person name="Derks M.F."/>
            <person name="Anvar Y."/>
            <person name="Smit S."/>
            <person name="Van Straalen N."/>
            <person name="Roelofs D."/>
        </authorList>
    </citation>
    <scope>NUCLEOTIDE SEQUENCE [LARGE SCALE GENOMIC DNA]</scope>
    <source>
        <strain evidence="1 2">VU population</strain>
        <tissue evidence="1">Whole body</tissue>
    </source>
</reference>
<accession>A0A226DAM3</accession>
<dbReference type="OrthoDB" id="6019958at2759"/>
<dbReference type="EMBL" id="LNIX01000028">
    <property type="protein sequence ID" value="OXA41661.1"/>
    <property type="molecule type" value="Genomic_DNA"/>
</dbReference>
<dbReference type="InterPro" id="IPR016576">
    <property type="entry name" value="Ribosomal_mL63"/>
</dbReference>
<dbReference type="AlphaFoldDB" id="A0A226DAM3"/>
<dbReference type="GO" id="GO:0005761">
    <property type="term" value="C:mitochondrial ribosome"/>
    <property type="evidence" value="ECO:0007669"/>
    <property type="project" value="InterPro"/>
</dbReference>
<keyword evidence="2" id="KW-1185">Reference proteome</keyword>
<dbReference type="PANTHER" id="PTHR14520">
    <property type="entry name" value="MITOCHONDRIAL RIBOSOMAL PROTEIN 63"/>
    <property type="match status" value="1"/>
</dbReference>
<dbReference type="GO" id="GO:0032543">
    <property type="term" value="P:mitochondrial translation"/>
    <property type="evidence" value="ECO:0007669"/>
    <property type="project" value="TreeGrafter"/>
</dbReference>
<evidence type="ECO:0000313" key="2">
    <source>
        <dbReference type="Proteomes" id="UP000198287"/>
    </source>
</evidence>
<dbReference type="PANTHER" id="PTHR14520:SF4">
    <property type="entry name" value="LARGE RIBOSOMAL SUBUNIT PROTEIN ML63"/>
    <property type="match status" value="1"/>
</dbReference>
<comment type="caution">
    <text evidence="1">The sequence shown here is derived from an EMBL/GenBank/DDBJ whole genome shotgun (WGS) entry which is preliminary data.</text>
</comment>
<protein>
    <submittedName>
        <fullName evidence="1">Ribosomal protein 63, mitochondrial</fullName>
    </submittedName>
</protein>
<dbReference type="Pfam" id="PF14978">
    <property type="entry name" value="MRP-63"/>
    <property type="match status" value="1"/>
</dbReference>
<dbReference type="GO" id="GO:0003735">
    <property type="term" value="F:structural constituent of ribosome"/>
    <property type="evidence" value="ECO:0007669"/>
    <property type="project" value="TreeGrafter"/>
</dbReference>